<dbReference type="AlphaFoldDB" id="A0AAD1X798"/>
<dbReference type="GO" id="GO:0005509">
    <property type="term" value="F:calcium ion binding"/>
    <property type="evidence" value="ECO:0007669"/>
    <property type="project" value="InterPro"/>
</dbReference>
<evidence type="ECO:0000313" key="5">
    <source>
        <dbReference type="EMBL" id="CAI2360346.1"/>
    </source>
</evidence>
<evidence type="ECO:0000313" key="6">
    <source>
        <dbReference type="Proteomes" id="UP001295684"/>
    </source>
</evidence>
<feature type="domain" description="EF-hand" evidence="4">
    <location>
        <begin position="161"/>
        <end position="196"/>
    </location>
</feature>
<name>A0AAD1X798_EUPCR</name>
<protein>
    <recommendedName>
        <fullName evidence="4">EF-hand domain-containing protein</fullName>
    </recommendedName>
</protein>
<dbReference type="InterPro" id="IPR018247">
    <property type="entry name" value="EF_Hand_1_Ca_BS"/>
</dbReference>
<dbReference type="PROSITE" id="PS00018">
    <property type="entry name" value="EF_HAND_1"/>
    <property type="match status" value="1"/>
</dbReference>
<reference evidence="5" key="1">
    <citation type="submission" date="2023-07" db="EMBL/GenBank/DDBJ databases">
        <authorList>
            <consortium name="AG Swart"/>
            <person name="Singh M."/>
            <person name="Singh A."/>
            <person name="Seah K."/>
            <person name="Emmerich C."/>
        </authorList>
    </citation>
    <scope>NUCLEOTIDE SEQUENCE</scope>
    <source>
        <strain evidence="5">DP1</strain>
    </source>
</reference>
<dbReference type="InterPro" id="IPR002048">
    <property type="entry name" value="EF_hand_dom"/>
</dbReference>
<evidence type="ECO:0000256" key="2">
    <source>
        <dbReference type="SAM" id="Coils"/>
    </source>
</evidence>
<feature type="compositionally biased region" description="Acidic residues" evidence="3">
    <location>
        <begin position="1"/>
        <end position="13"/>
    </location>
</feature>
<feature type="compositionally biased region" description="Polar residues" evidence="3">
    <location>
        <begin position="132"/>
        <end position="142"/>
    </location>
</feature>
<dbReference type="SUPFAM" id="SSF47473">
    <property type="entry name" value="EF-hand"/>
    <property type="match status" value="1"/>
</dbReference>
<proteinExistence type="predicted"/>
<keyword evidence="2" id="KW-0175">Coiled coil</keyword>
<dbReference type="PROSITE" id="PS50222">
    <property type="entry name" value="EF_HAND_2"/>
    <property type="match status" value="1"/>
</dbReference>
<feature type="region of interest" description="Disordered" evidence="3">
    <location>
        <begin position="527"/>
        <end position="609"/>
    </location>
</feature>
<sequence>MNDSDHFEDDIAEDIGGSSLNKESPSLKADEGNQSQDKIRDEAEESKMNESDLLDAEPSDDGVEGDMPTPGENKSEPLAQREDRTPQERQSQTSERESNNIFITEKPADEEEEDEHQLAEDVKQDEPAPPGQLSSHPESQAEGQIVPYSEQEEMEIIYSEEEIASFKNIFDMFDKDNTGYINLADFQSIMDSLNRNKEEVEELLEEFGFGKENGLLSFQEFIVLMQALEKRIVVNEDHEDSQGHEGEGDNMEELKIAESEDHESPRSATEEERAQYGSLLPRTGVHFLPDTKVIDFLKLLDEYRKKCEKSGEFSEAKRARKKFQDLKEKETLRQQNNMRTAQEQELLTVENAQKAQFIEFSQAWDNYMSDYEATAYLSLEKLKEKHLMEIEQLQDKIRKESKIKLKLSKELLEMRKKVRLLVSMKEYDEAEIVEDQANTLEAIEREKNEEELEEIILKQEEKLRKKQQLALSALLKRIQRDRNEQLKHRQMDSQRLIQRNKNLLLDLLKKQNMEIRRTTQFLNFALGTRSPANPSYPKSKHYVDPNDAKLNFPKNKAPYYDPISKTVKVPGKERKGYNRKKSTGKNKKKKGKTGGSEEKVINPQPVTEE</sequence>
<comment type="caution">
    <text evidence="5">The sequence shown here is derived from an EMBL/GenBank/DDBJ whole genome shotgun (WGS) entry which is preliminary data.</text>
</comment>
<dbReference type="PANTHER" id="PTHR47026">
    <property type="entry name" value="PIGMENTOSA GTPASE REGULATOR-LIKE PROTEIN, PUTATIVE-RELATED"/>
    <property type="match status" value="1"/>
</dbReference>
<feature type="compositionally biased region" description="Acidic residues" evidence="3">
    <location>
        <begin position="52"/>
        <end position="64"/>
    </location>
</feature>
<feature type="compositionally biased region" description="Basic and acidic residues" evidence="3">
    <location>
        <begin position="37"/>
        <end position="50"/>
    </location>
</feature>
<keyword evidence="6" id="KW-1185">Reference proteome</keyword>
<feature type="region of interest" description="Disordered" evidence="3">
    <location>
        <begin position="1"/>
        <end position="143"/>
    </location>
</feature>
<dbReference type="InterPro" id="IPR011992">
    <property type="entry name" value="EF-hand-dom_pair"/>
</dbReference>
<keyword evidence="1" id="KW-0106">Calcium</keyword>
<feature type="compositionally biased region" description="Basic and acidic residues" evidence="3">
    <location>
        <begin position="116"/>
        <end position="126"/>
    </location>
</feature>
<organism evidence="5 6">
    <name type="scientific">Euplotes crassus</name>
    <dbReference type="NCBI Taxonomy" id="5936"/>
    <lineage>
        <taxon>Eukaryota</taxon>
        <taxon>Sar</taxon>
        <taxon>Alveolata</taxon>
        <taxon>Ciliophora</taxon>
        <taxon>Intramacronucleata</taxon>
        <taxon>Spirotrichea</taxon>
        <taxon>Hypotrichia</taxon>
        <taxon>Euplotida</taxon>
        <taxon>Euplotidae</taxon>
        <taxon>Moneuplotes</taxon>
    </lineage>
</organism>
<feature type="coiled-coil region" evidence="2">
    <location>
        <begin position="376"/>
        <end position="477"/>
    </location>
</feature>
<evidence type="ECO:0000259" key="4">
    <source>
        <dbReference type="PROSITE" id="PS50222"/>
    </source>
</evidence>
<feature type="compositionally biased region" description="Basic residues" evidence="3">
    <location>
        <begin position="577"/>
        <end position="592"/>
    </location>
</feature>
<accession>A0AAD1X798</accession>
<evidence type="ECO:0000256" key="1">
    <source>
        <dbReference type="ARBA" id="ARBA00022837"/>
    </source>
</evidence>
<dbReference type="Pfam" id="PF13499">
    <property type="entry name" value="EF-hand_7"/>
    <property type="match status" value="1"/>
</dbReference>
<dbReference type="SMART" id="SM00054">
    <property type="entry name" value="EFh"/>
    <property type="match status" value="2"/>
</dbReference>
<dbReference type="Proteomes" id="UP001295684">
    <property type="component" value="Unassembled WGS sequence"/>
</dbReference>
<gene>
    <name evidence="5" type="ORF">ECRASSUSDP1_LOCUS1647</name>
</gene>
<evidence type="ECO:0000256" key="3">
    <source>
        <dbReference type="SAM" id="MobiDB-lite"/>
    </source>
</evidence>
<feature type="compositionally biased region" description="Basic and acidic residues" evidence="3">
    <location>
        <begin position="73"/>
        <end position="87"/>
    </location>
</feature>
<dbReference type="PANTHER" id="PTHR47026:SF2">
    <property type="entry name" value="FLAGELLAR ASSOCIATED PROTEIN"/>
    <property type="match status" value="1"/>
</dbReference>
<dbReference type="EMBL" id="CAMPGE010001554">
    <property type="protein sequence ID" value="CAI2360346.1"/>
    <property type="molecule type" value="Genomic_DNA"/>
</dbReference>
<dbReference type="Gene3D" id="1.10.238.10">
    <property type="entry name" value="EF-hand"/>
    <property type="match status" value="1"/>
</dbReference>